<dbReference type="KEGG" id="gtt:GUITHDRAFT_141096"/>
<accession>L1J2E3</accession>
<feature type="compositionally biased region" description="Basic and acidic residues" evidence="2">
    <location>
        <begin position="31"/>
        <end position="40"/>
    </location>
</feature>
<dbReference type="GeneID" id="17299333"/>
<reference evidence="4 6" key="1">
    <citation type="journal article" date="2012" name="Nature">
        <title>Algal genomes reveal evolutionary mosaicism and the fate of nucleomorphs.</title>
        <authorList>
            <consortium name="DOE Joint Genome Institute"/>
            <person name="Curtis B.A."/>
            <person name="Tanifuji G."/>
            <person name="Burki F."/>
            <person name="Gruber A."/>
            <person name="Irimia M."/>
            <person name="Maruyama S."/>
            <person name="Arias M.C."/>
            <person name="Ball S.G."/>
            <person name="Gile G.H."/>
            <person name="Hirakawa Y."/>
            <person name="Hopkins J.F."/>
            <person name="Kuo A."/>
            <person name="Rensing S.A."/>
            <person name="Schmutz J."/>
            <person name="Symeonidi A."/>
            <person name="Elias M."/>
            <person name="Eveleigh R.J."/>
            <person name="Herman E.K."/>
            <person name="Klute M.J."/>
            <person name="Nakayama T."/>
            <person name="Obornik M."/>
            <person name="Reyes-Prieto A."/>
            <person name="Armbrust E.V."/>
            <person name="Aves S.J."/>
            <person name="Beiko R.G."/>
            <person name="Coutinho P."/>
            <person name="Dacks J.B."/>
            <person name="Durnford D.G."/>
            <person name="Fast N.M."/>
            <person name="Green B.R."/>
            <person name="Grisdale C.J."/>
            <person name="Hempel F."/>
            <person name="Henrissat B."/>
            <person name="Hoppner M.P."/>
            <person name="Ishida K."/>
            <person name="Kim E."/>
            <person name="Koreny L."/>
            <person name="Kroth P.G."/>
            <person name="Liu Y."/>
            <person name="Malik S.B."/>
            <person name="Maier U.G."/>
            <person name="McRose D."/>
            <person name="Mock T."/>
            <person name="Neilson J.A."/>
            <person name="Onodera N.T."/>
            <person name="Poole A.M."/>
            <person name="Pritham E.J."/>
            <person name="Richards T.A."/>
            <person name="Rocap G."/>
            <person name="Roy S.W."/>
            <person name="Sarai C."/>
            <person name="Schaack S."/>
            <person name="Shirato S."/>
            <person name="Slamovits C.H."/>
            <person name="Spencer D.F."/>
            <person name="Suzuki S."/>
            <person name="Worden A.Z."/>
            <person name="Zauner S."/>
            <person name="Barry K."/>
            <person name="Bell C."/>
            <person name="Bharti A.K."/>
            <person name="Crow J.A."/>
            <person name="Grimwood J."/>
            <person name="Kramer R."/>
            <person name="Lindquist E."/>
            <person name="Lucas S."/>
            <person name="Salamov A."/>
            <person name="McFadden G.I."/>
            <person name="Lane C.E."/>
            <person name="Keeling P.J."/>
            <person name="Gray M.W."/>
            <person name="Grigoriev I.V."/>
            <person name="Archibald J.M."/>
        </authorList>
    </citation>
    <scope>NUCLEOTIDE SEQUENCE</scope>
    <source>
        <strain evidence="4 6">CCMP2712</strain>
    </source>
</reference>
<proteinExistence type="predicted"/>
<dbReference type="PROSITE" id="PS50188">
    <property type="entry name" value="B302_SPRY"/>
    <property type="match status" value="1"/>
</dbReference>
<evidence type="ECO:0000313" key="6">
    <source>
        <dbReference type="Proteomes" id="UP000011087"/>
    </source>
</evidence>
<reference evidence="6" key="2">
    <citation type="submission" date="2012-11" db="EMBL/GenBank/DDBJ databases">
        <authorList>
            <person name="Kuo A."/>
            <person name="Curtis B.A."/>
            <person name="Tanifuji G."/>
            <person name="Burki F."/>
            <person name="Gruber A."/>
            <person name="Irimia M."/>
            <person name="Maruyama S."/>
            <person name="Arias M.C."/>
            <person name="Ball S.G."/>
            <person name="Gile G.H."/>
            <person name="Hirakawa Y."/>
            <person name="Hopkins J.F."/>
            <person name="Rensing S.A."/>
            <person name="Schmutz J."/>
            <person name="Symeonidi A."/>
            <person name="Elias M."/>
            <person name="Eveleigh R.J."/>
            <person name="Herman E.K."/>
            <person name="Klute M.J."/>
            <person name="Nakayama T."/>
            <person name="Obornik M."/>
            <person name="Reyes-Prieto A."/>
            <person name="Armbrust E.V."/>
            <person name="Aves S.J."/>
            <person name="Beiko R.G."/>
            <person name="Coutinho P."/>
            <person name="Dacks J.B."/>
            <person name="Durnford D.G."/>
            <person name="Fast N.M."/>
            <person name="Green B.R."/>
            <person name="Grisdale C."/>
            <person name="Hempe F."/>
            <person name="Henrissat B."/>
            <person name="Hoppner M.P."/>
            <person name="Ishida K.-I."/>
            <person name="Kim E."/>
            <person name="Koreny L."/>
            <person name="Kroth P.G."/>
            <person name="Liu Y."/>
            <person name="Malik S.-B."/>
            <person name="Maier U.G."/>
            <person name="McRose D."/>
            <person name="Mock T."/>
            <person name="Neilson J.A."/>
            <person name="Onodera N.T."/>
            <person name="Poole A.M."/>
            <person name="Pritham E.J."/>
            <person name="Richards T.A."/>
            <person name="Rocap G."/>
            <person name="Roy S.W."/>
            <person name="Sarai C."/>
            <person name="Schaack S."/>
            <person name="Shirato S."/>
            <person name="Slamovits C.H."/>
            <person name="Spencer D.F."/>
            <person name="Suzuki S."/>
            <person name="Worden A.Z."/>
            <person name="Zauner S."/>
            <person name="Barry K."/>
            <person name="Bell C."/>
            <person name="Bharti A.K."/>
            <person name="Crow J.A."/>
            <person name="Grimwood J."/>
            <person name="Kramer R."/>
            <person name="Lindquist E."/>
            <person name="Lucas S."/>
            <person name="Salamov A."/>
            <person name="McFadden G.I."/>
            <person name="Lane C.E."/>
            <person name="Keeling P.J."/>
            <person name="Gray M.W."/>
            <person name="Grigoriev I.V."/>
            <person name="Archibald J.M."/>
        </authorList>
    </citation>
    <scope>NUCLEOTIDE SEQUENCE</scope>
    <source>
        <strain evidence="6">CCMP2712</strain>
    </source>
</reference>
<feature type="domain" description="B30.2/SPRY" evidence="3">
    <location>
        <begin position="30"/>
        <end position="246"/>
    </location>
</feature>
<feature type="coiled-coil region" evidence="1">
    <location>
        <begin position="264"/>
        <end position="319"/>
    </location>
</feature>
<organism evidence="4">
    <name type="scientific">Guillardia theta (strain CCMP2712)</name>
    <name type="common">Cryptophyte</name>
    <dbReference type="NCBI Taxonomy" id="905079"/>
    <lineage>
        <taxon>Eukaryota</taxon>
        <taxon>Cryptophyceae</taxon>
        <taxon>Pyrenomonadales</taxon>
        <taxon>Geminigeraceae</taxon>
        <taxon>Guillardia</taxon>
    </lineage>
</organism>
<dbReference type="RefSeq" id="XP_005829676.1">
    <property type="nucleotide sequence ID" value="XM_005829619.1"/>
</dbReference>
<keyword evidence="1" id="KW-0175">Coiled coil</keyword>
<dbReference type="HOGENOM" id="CLU_736621_0_0_1"/>
<protein>
    <recommendedName>
        <fullName evidence="3">B30.2/SPRY domain-containing protein</fullName>
    </recommendedName>
</protein>
<feature type="region of interest" description="Disordered" evidence="2">
    <location>
        <begin position="1"/>
        <end position="40"/>
    </location>
</feature>
<name>L1J2E3_GUITC</name>
<dbReference type="Proteomes" id="UP000011087">
    <property type="component" value="Unassembled WGS sequence"/>
</dbReference>
<sequence length="376" mass="41323">MASESRRRGEGSRWRGSSRYSRRALGGSNKQKQEKRSSRIGVEHIASREMKIKKKGSNHQVTLTNDGKGVRFSCGGGGGGLAICPEPVMEAGQTFFELELECLQLSLYGGVNSIGLIRYQQRSRFAEQSGKSSLLPEPTNFGEDEAAHWLGSFKDSWGMTMDGCVYGDGKLLSQGKLASAIKVGDRIGISLDTEKGDPLLLESGAEDISSIGFMSVHFTHNGAIIPGSSFRKIPRNEEINICRFSSLEVRAIENSERHEMAACRALSEANYDEALRQIAQALAECGDGGSIGMERIEDLKRQEREIQKAKDNTDDIARADDLYEAAMVSIDESNFVEASELLHEARKIYIAVGPPAADKLRQLRMLLATTVRSLRK</sequence>
<evidence type="ECO:0000256" key="1">
    <source>
        <dbReference type="SAM" id="Coils"/>
    </source>
</evidence>
<evidence type="ECO:0000313" key="5">
    <source>
        <dbReference type="EnsemblProtists" id="EKX42696"/>
    </source>
</evidence>
<feature type="compositionally biased region" description="Basic and acidic residues" evidence="2">
    <location>
        <begin position="1"/>
        <end position="13"/>
    </location>
</feature>
<dbReference type="PaxDb" id="55529-EKX42696"/>
<dbReference type="EMBL" id="JH993015">
    <property type="protein sequence ID" value="EKX42696.1"/>
    <property type="molecule type" value="Genomic_DNA"/>
</dbReference>
<gene>
    <name evidence="4" type="ORF">GUITHDRAFT_141096</name>
</gene>
<dbReference type="InterPro" id="IPR001870">
    <property type="entry name" value="B30.2/SPRY"/>
</dbReference>
<keyword evidence="6" id="KW-1185">Reference proteome</keyword>
<reference evidence="5" key="3">
    <citation type="submission" date="2016-03" db="UniProtKB">
        <authorList>
            <consortium name="EnsemblProtists"/>
        </authorList>
    </citation>
    <scope>IDENTIFICATION</scope>
</reference>
<dbReference type="InterPro" id="IPR043136">
    <property type="entry name" value="B30.2/SPRY_sf"/>
</dbReference>
<dbReference type="Gene3D" id="2.60.120.920">
    <property type="match status" value="1"/>
</dbReference>
<evidence type="ECO:0000259" key="3">
    <source>
        <dbReference type="PROSITE" id="PS50188"/>
    </source>
</evidence>
<dbReference type="AlphaFoldDB" id="L1J2E3"/>
<dbReference type="EnsemblProtists" id="EKX42696">
    <property type="protein sequence ID" value="EKX42696"/>
    <property type="gene ID" value="GUITHDRAFT_141096"/>
</dbReference>
<evidence type="ECO:0000313" key="4">
    <source>
        <dbReference type="EMBL" id="EKX42696.1"/>
    </source>
</evidence>
<evidence type="ECO:0000256" key="2">
    <source>
        <dbReference type="SAM" id="MobiDB-lite"/>
    </source>
</evidence>